<keyword evidence="3" id="KW-1185">Reference proteome</keyword>
<protein>
    <submittedName>
        <fullName evidence="2">Auxin-induced protein X10A-like</fullName>
    </submittedName>
</protein>
<sequence>MMAVKGYFRAPRLDGRKQQQSELYGGESPSAALLDAGDELAAVPRGYFAVYVGAEARRFVVPTSCLRQPAFRDLMERAAEEFGFAQAGGIRIPCREEDFEATVAALDAAVAARRRRRRRPNCPRPGRCSKLDAGQPCMQNCSHREESKGSFSSQTDLINSNQWKHPLVSIMLYLIRH</sequence>
<comment type="similarity">
    <text evidence="1">Belongs to the ARG7 family.</text>
</comment>
<reference evidence="3" key="1">
    <citation type="journal article" date="2019" name="Nat. Commun.">
        <title>The genome of broomcorn millet.</title>
        <authorList>
            <person name="Zou C."/>
            <person name="Miki D."/>
            <person name="Li D."/>
            <person name="Tang Q."/>
            <person name="Xiao L."/>
            <person name="Rajput S."/>
            <person name="Deng P."/>
            <person name="Jia W."/>
            <person name="Huang R."/>
            <person name="Zhang M."/>
            <person name="Sun Y."/>
            <person name="Hu J."/>
            <person name="Fu X."/>
            <person name="Schnable P.S."/>
            <person name="Li F."/>
            <person name="Zhang H."/>
            <person name="Feng B."/>
            <person name="Zhu X."/>
            <person name="Liu R."/>
            <person name="Schnable J.C."/>
            <person name="Zhu J.-K."/>
            <person name="Zhang H."/>
        </authorList>
    </citation>
    <scope>NUCLEOTIDE SEQUENCE [LARGE SCALE GENOMIC DNA]</scope>
</reference>
<evidence type="ECO:0000256" key="1">
    <source>
        <dbReference type="ARBA" id="ARBA00006974"/>
    </source>
</evidence>
<evidence type="ECO:0000313" key="2">
    <source>
        <dbReference type="EMBL" id="RLN09041.1"/>
    </source>
</evidence>
<dbReference type="EMBL" id="PQIB02000007">
    <property type="protein sequence ID" value="RLN09041.1"/>
    <property type="molecule type" value="Genomic_DNA"/>
</dbReference>
<evidence type="ECO:0000313" key="3">
    <source>
        <dbReference type="Proteomes" id="UP000275267"/>
    </source>
</evidence>
<dbReference type="AlphaFoldDB" id="A0A3L6RTD0"/>
<comment type="caution">
    <text evidence="2">The sequence shown here is derived from an EMBL/GenBank/DDBJ whole genome shotgun (WGS) entry which is preliminary data.</text>
</comment>
<dbReference type="Pfam" id="PF02519">
    <property type="entry name" value="Auxin_inducible"/>
    <property type="match status" value="1"/>
</dbReference>
<dbReference type="STRING" id="4540.A0A3L6RTD0"/>
<dbReference type="PANTHER" id="PTHR31374">
    <property type="entry name" value="AUXIN-INDUCED PROTEIN-LIKE-RELATED"/>
    <property type="match status" value="1"/>
</dbReference>
<proteinExistence type="inferred from homology"/>
<gene>
    <name evidence="2" type="ORF">C2845_PM11G14310</name>
</gene>
<dbReference type="GO" id="GO:0009733">
    <property type="term" value="P:response to auxin"/>
    <property type="evidence" value="ECO:0007669"/>
    <property type="project" value="InterPro"/>
</dbReference>
<dbReference type="PANTHER" id="PTHR31374:SF139">
    <property type="entry name" value="OS02G0143300 PROTEIN"/>
    <property type="match status" value="1"/>
</dbReference>
<organism evidence="2 3">
    <name type="scientific">Panicum miliaceum</name>
    <name type="common">Proso millet</name>
    <name type="synonym">Broomcorn millet</name>
    <dbReference type="NCBI Taxonomy" id="4540"/>
    <lineage>
        <taxon>Eukaryota</taxon>
        <taxon>Viridiplantae</taxon>
        <taxon>Streptophyta</taxon>
        <taxon>Embryophyta</taxon>
        <taxon>Tracheophyta</taxon>
        <taxon>Spermatophyta</taxon>
        <taxon>Magnoliopsida</taxon>
        <taxon>Liliopsida</taxon>
        <taxon>Poales</taxon>
        <taxon>Poaceae</taxon>
        <taxon>PACMAD clade</taxon>
        <taxon>Panicoideae</taxon>
        <taxon>Panicodae</taxon>
        <taxon>Paniceae</taxon>
        <taxon>Panicinae</taxon>
        <taxon>Panicum</taxon>
        <taxon>Panicum sect. Panicum</taxon>
    </lineage>
</organism>
<dbReference type="InterPro" id="IPR003676">
    <property type="entry name" value="SAUR_fam"/>
</dbReference>
<name>A0A3L6RTD0_PANMI</name>
<dbReference type="OrthoDB" id="625231at2759"/>
<accession>A0A3L6RTD0</accession>
<dbReference type="Proteomes" id="UP000275267">
    <property type="component" value="Unassembled WGS sequence"/>
</dbReference>